<name>A0A1E3WC17_9HYPH</name>
<evidence type="ECO:0000313" key="3">
    <source>
        <dbReference type="Proteomes" id="UP000095042"/>
    </source>
</evidence>
<organism evidence="2 3">
    <name type="scientific">Methyloceanibacter marginalis</name>
    <dbReference type="NCBI Taxonomy" id="1774971"/>
    <lineage>
        <taxon>Bacteria</taxon>
        <taxon>Pseudomonadati</taxon>
        <taxon>Pseudomonadota</taxon>
        <taxon>Alphaproteobacteria</taxon>
        <taxon>Hyphomicrobiales</taxon>
        <taxon>Hyphomicrobiaceae</taxon>
        <taxon>Methyloceanibacter</taxon>
    </lineage>
</organism>
<dbReference type="Proteomes" id="UP000095042">
    <property type="component" value="Unassembled WGS sequence"/>
</dbReference>
<dbReference type="AlphaFoldDB" id="A0A1E3WC17"/>
<feature type="region of interest" description="Disordered" evidence="1">
    <location>
        <begin position="1"/>
        <end position="24"/>
    </location>
</feature>
<comment type="caution">
    <text evidence="2">The sequence shown here is derived from an EMBL/GenBank/DDBJ whole genome shotgun (WGS) entry which is preliminary data.</text>
</comment>
<gene>
    <name evidence="2" type="ORF">AUC71_10185</name>
</gene>
<dbReference type="EMBL" id="LPWD01000121">
    <property type="protein sequence ID" value="ODS03345.1"/>
    <property type="molecule type" value="Genomic_DNA"/>
</dbReference>
<evidence type="ECO:0000256" key="1">
    <source>
        <dbReference type="SAM" id="MobiDB-lite"/>
    </source>
</evidence>
<reference evidence="2 3" key="1">
    <citation type="journal article" date="2016" name="Environ. Microbiol.">
        <title>New Methyloceanibacter diversity from North Sea sediments includes methanotroph containing solely the soluble methane monooxygenase.</title>
        <authorList>
            <person name="Vekeman B."/>
            <person name="Kerckhof F.M."/>
            <person name="Cremers G."/>
            <person name="de Vos P."/>
            <person name="Vandamme P."/>
            <person name="Boon N."/>
            <person name="Op den Camp H.J."/>
            <person name="Heylen K."/>
        </authorList>
    </citation>
    <scope>NUCLEOTIDE SEQUENCE [LARGE SCALE GENOMIC DNA]</scope>
    <source>
        <strain evidence="2 3">R-67177</strain>
    </source>
</reference>
<feature type="compositionally biased region" description="Polar residues" evidence="1">
    <location>
        <begin position="10"/>
        <end position="22"/>
    </location>
</feature>
<accession>A0A1E3WC17</accession>
<proteinExistence type="predicted"/>
<evidence type="ECO:0000313" key="2">
    <source>
        <dbReference type="EMBL" id="ODS03345.1"/>
    </source>
</evidence>
<protein>
    <submittedName>
        <fullName evidence="2">Uncharacterized protein</fullName>
    </submittedName>
</protein>
<keyword evidence="3" id="KW-1185">Reference proteome</keyword>
<sequence length="141" mass="15438">MAQAEASDAPTWNQSNPLNGRQMTGHRAIPHHVRGMRRAGSAELLVHAEQSRAGFSRALAQLLRQGQGLKRRIHRRDLVECAMRAVSGENSGQIARAPSADQLPLDEAEKILRVPDQPIAVQPFEPQENAIDPVGKKLSPC</sequence>